<name>A0A0Q3QI97_9BACI</name>
<evidence type="ECO:0000256" key="1">
    <source>
        <dbReference type="SAM" id="MobiDB-lite"/>
    </source>
</evidence>
<feature type="domain" description="DUF1980" evidence="4">
    <location>
        <begin position="166"/>
        <end position="301"/>
    </location>
</feature>
<dbReference type="InterPro" id="IPR015402">
    <property type="entry name" value="DUF1980"/>
</dbReference>
<protein>
    <recommendedName>
        <fullName evidence="7">TIGR03943 family protein</fullName>
    </recommendedName>
</protein>
<dbReference type="Pfam" id="PF21537">
    <property type="entry name" value="DUF1980_C"/>
    <property type="match status" value="1"/>
</dbReference>
<feature type="transmembrane region" description="Helical" evidence="2">
    <location>
        <begin position="43"/>
        <end position="62"/>
    </location>
</feature>
<organism evidence="5 6">
    <name type="scientific">Cytobacillus solani</name>
    <dbReference type="NCBI Taxonomy" id="1637975"/>
    <lineage>
        <taxon>Bacteria</taxon>
        <taxon>Bacillati</taxon>
        <taxon>Bacillota</taxon>
        <taxon>Bacilli</taxon>
        <taxon>Bacillales</taxon>
        <taxon>Bacillaceae</taxon>
        <taxon>Cytobacillus</taxon>
    </lineage>
</organism>
<keyword evidence="2" id="KW-1133">Transmembrane helix</keyword>
<evidence type="ECO:0000313" key="6">
    <source>
        <dbReference type="Proteomes" id="UP000050996"/>
    </source>
</evidence>
<dbReference type="PANTHER" id="PTHR40047:SF1">
    <property type="entry name" value="UPF0703 PROTEIN YCGQ"/>
    <property type="match status" value="1"/>
</dbReference>
<dbReference type="NCBIfam" id="TIGR03943">
    <property type="entry name" value="TIGR03943 family putative permease subunit"/>
    <property type="match status" value="1"/>
</dbReference>
<feature type="domain" description="DUF1980" evidence="3">
    <location>
        <begin position="10"/>
        <end position="122"/>
    </location>
</feature>
<dbReference type="InterPro" id="IPR048493">
    <property type="entry name" value="DUF1980_N"/>
</dbReference>
<dbReference type="Pfam" id="PF09323">
    <property type="entry name" value="DUF1980"/>
    <property type="match status" value="1"/>
</dbReference>
<reference evidence="5 6" key="1">
    <citation type="submission" date="2015-09" db="EMBL/GenBank/DDBJ databases">
        <title>Genome sequencing project for genomic taxonomy and phylogenomics of Bacillus-like bacteria.</title>
        <authorList>
            <person name="Liu B."/>
            <person name="Wang J."/>
            <person name="Zhu Y."/>
            <person name="Liu G."/>
            <person name="Chen Q."/>
            <person name="Chen Z."/>
            <person name="Lan J."/>
            <person name="Che J."/>
            <person name="Ge C."/>
            <person name="Shi H."/>
            <person name="Pan Z."/>
            <person name="Liu X."/>
        </authorList>
    </citation>
    <scope>NUCLEOTIDE SEQUENCE [LARGE SCALE GENOMIC DNA]</scope>
    <source>
        <strain evidence="5 6">FJAT-18043</strain>
    </source>
</reference>
<evidence type="ECO:0008006" key="7">
    <source>
        <dbReference type="Google" id="ProtNLM"/>
    </source>
</evidence>
<comment type="caution">
    <text evidence="5">The sequence shown here is derived from an EMBL/GenBank/DDBJ whole genome shotgun (WGS) entry which is preliminary data.</text>
</comment>
<accession>A0A0Q3QI97</accession>
<dbReference type="EMBL" id="LJIX01000006">
    <property type="protein sequence ID" value="KQL17505.1"/>
    <property type="molecule type" value="Genomic_DNA"/>
</dbReference>
<gene>
    <name evidence="5" type="ORF">AN957_01860</name>
</gene>
<keyword evidence="2" id="KW-0812">Transmembrane</keyword>
<dbReference type="RefSeq" id="WP_053478197.1">
    <property type="nucleotide sequence ID" value="NZ_CP041305.1"/>
</dbReference>
<dbReference type="InterPro" id="IPR052955">
    <property type="entry name" value="UPF0703_membrane_permease"/>
</dbReference>
<feature type="transmembrane region" description="Helical" evidence="2">
    <location>
        <begin position="91"/>
        <end position="108"/>
    </location>
</feature>
<evidence type="ECO:0000313" key="5">
    <source>
        <dbReference type="EMBL" id="KQL17505.1"/>
    </source>
</evidence>
<dbReference type="PATRIC" id="fig|1637975.4.peg.52"/>
<sequence>MKFNFQQAARALILFAFSAMLFKMHYTGDLTKYINPKYESLSQSASILFLILFFIQLTRIWTVKEQGHHCHHADHACTHDHGDSTFSIKKLLSYGILIFPLITGFLLPPKVLDASIVDKKGGMAILSNQKQSAQKNEGTNSDPAEQADPSEPLEHSIDQSNLDFPEEVSQDEYDKLIQKLEQSTNIEMNDYVFSPYYEEISFDVNRYKGRNITLTGFVYKEEGFEQNQLVLSRFLITHCVADASIIGFLSEFSEAASVEEDTWIEATGVLDVTTYGGNELPIIKITHWKKISEPAKPYLYPVNIKIL</sequence>
<proteinExistence type="predicted"/>
<dbReference type="STRING" id="1637975.AN957_01860"/>
<evidence type="ECO:0000256" key="2">
    <source>
        <dbReference type="SAM" id="Phobius"/>
    </source>
</evidence>
<keyword evidence="2" id="KW-0472">Membrane</keyword>
<dbReference type="AlphaFoldDB" id="A0A0Q3QI97"/>
<feature type="compositionally biased region" description="Polar residues" evidence="1">
    <location>
        <begin position="129"/>
        <end position="143"/>
    </location>
</feature>
<evidence type="ECO:0000259" key="3">
    <source>
        <dbReference type="Pfam" id="PF09323"/>
    </source>
</evidence>
<dbReference type="PANTHER" id="PTHR40047">
    <property type="entry name" value="UPF0703 PROTEIN YCGQ"/>
    <property type="match status" value="1"/>
</dbReference>
<dbReference type="InterPro" id="IPR048447">
    <property type="entry name" value="DUF1980_C"/>
</dbReference>
<dbReference type="Proteomes" id="UP000050996">
    <property type="component" value="Unassembled WGS sequence"/>
</dbReference>
<feature type="region of interest" description="Disordered" evidence="1">
    <location>
        <begin position="129"/>
        <end position="157"/>
    </location>
</feature>
<evidence type="ECO:0000259" key="4">
    <source>
        <dbReference type="Pfam" id="PF21537"/>
    </source>
</evidence>
<keyword evidence="6" id="KW-1185">Reference proteome</keyword>